<dbReference type="InterPro" id="IPR001387">
    <property type="entry name" value="Cro/C1-type_HTH"/>
</dbReference>
<evidence type="ECO:0000256" key="1">
    <source>
        <dbReference type="ARBA" id="ARBA00023125"/>
    </source>
</evidence>
<keyword evidence="1" id="KW-0238">DNA-binding</keyword>
<dbReference type="SUPFAM" id="SSF47413">
    <property type="entry name" value="lambda repressor-like DNA-binding domains"/>
    <property type="match status" value="1"/>
</dbReference>
<dbReference type="Pfam" id="PF01381">
    <property type="entry name" value="HTH_3"/>
    <property type="match status" value="1"/>
</dbReference>
<dbReference type="InterPro" id="IPR010982">
    <property type="entry name" value="Lambda_DNA-bd_dom_sf"/>
</dbReference>
<protein>
    <submittedName>
        <fullName evidence="3">Addiction module antidote protein, HigA family</fullName>
    </submittedName>
</protein>
<dbReference type="NCBIfam" id="TIGR02607">
    <property type="entry name" value="antidote_HigA"/>
    <property type="match status" value="1"/>
</dbReference>
<evidence type="ECO:0000259" key="2">
    <source>
        <dbReference type="PROSITE" id="PS50943"/>
    </source>
</evidence>
<gene>
    <name evidence="3" type="ORF">AYY18_07265</name>
</gene>
<keyword evidence="4" id="KW-1185">Reference proteome</keyword>
<dbReference type="AlphaFoldDB" id="A0A1B8HBJ2"/>
<comment type="caution">
    <text evidence="3">The sequence shown here is derived from an EMBL/GenBank/DDBJ whole genome shotgun (WGS) entry which is preliminary data.</text>
</comment>
<organism evidence="3 4">
    <name type="scientific">Morganella psychrotolerans</name>
    <dbReference type="NCBI Taxonomy" id="368603"/>
    <lineage>
        <taxon>Bacteria</taxon>
        <taxon>Pseudomonadati</taxon>
        <taxon>Pseudomonadota</taxon>
        <taxon>Gammaproteobacteria</taxon>
        <taxon>Enterobacterales</taxon>
        <taxon>Morganellaceae</taxon>
        <taxon>Morganella</taxon>
    </lineage>
</organism>
<dbReference type="Gene3D" id="1.10.260.40">
    <property type="entry name" value="lambda repressor-like DNA-binding domains"/>
    <property type="match status" value="1"/>
</dbReference>
<accession>A0A1B8HBJ2</accession>
<dbReference type="InterPro" id="IPR013430">
    <property type="entry name" value="Toxin_antidote_HigA"/>
</dbReference>
<reference evidence="4" key="1">
    <citation type="submission" date="2016-06" db="EMBL/GenBank/DDBJ databases">
        <authorList>
            <person name="Butler K."/>
        </authorList>
    </citation>
    <scope>NUCLEOTIDE SEQUENCE [LARGE SCALE GENOMIC DNA]</scope>
    <source>
        <strain evidence="4">GCSL-Mp20</strain>
    </source>
</reference>
<name>A0A1B8HBJ2_9GAMM</name>
<evidence type="ECO:0000313" key="3">
    <source>
        <dbReference type="EMBL" id="OBU06412.1"/>
    </source>
</evidence>
<dbReference type="CDD" id="cd00093">
    <property type="entry name" value="HTH_XRE"/>
    <property type="match status" value="1"/>
</dbReference>
<dbReference type="Proteomes" id="UP000092377">
    <property type="component" value="Unassembled WGS sequence"/>
</dbReference>
<dbReference type="PANTHER" id="PTHR36924:SF1">
    <property type="entry name" value="ANTITOXIN HIGA-1"/>
    <property type="match status" value="1"/>
</dbReference>
<dbReference type="EMBL" id="LZEY01000034">
    <property type="protein sequence ID" value="OBU06412.1"/>
    <property type="molecule type" value="Genomic_DNA"/>
</dbReference>
<dbReference type="PANTHER" id="PTHR36924">
    <property type="entry name" value="ANTITOXIN HIGA-1"/>
    <property type="match status" value="1"/>
</dbReference>
<feature type="domain" description="HTH cro/C1-type" evidence="2">
    <location>
        <begin position="31"/>
        <end position="73"/>
    </location>
</feature>
<evidence type="ECO:0000313" key="4">
    <source>
        <dbReference type="Proteomes" id="UP000092377"/>
    </source>
</evidence>
<dbReference type="GO" id="GO:0003677">
    <property type="term" value="F:DNA binding"/>
    <property type="evidence" value="ECO:0007669"/>
    <property type="project" value="UniProtKB-KW"/>
</dbReference>
<dbReference type="PROSITE" id="PS50943">
    <property type="entry name" value="HTH_CROC1"/>
    <property type="match status" value="1"/>
</dbReference>
<dbReference type="SMART" id="SM00530">
    <property type="entry name" value="HTH_XRE"/>
    <property type="match status" value="1"/>
</dbReference>
<sequence>MKANPLIKQAIISHSGVVVSNILTDLGVGVRQFAKNIGVTPATVSRFLSGKTALTPSLAIRIAAALGSNPAFWLRLQANYDLHRLQNEINISGIMLYDDSASEKKVLKTN</sequence>
<proteinExistence type="predicted"/>